<evidence type="ECO:0000256" key="6">
    <source>
        <dbReference type="ARBA" id="ARBA00047761"/>
    </source>
</evidence>
<name>A0AA36D348_9BILA</name>
<dbReference type="GO" id="GO:0005634">
    <property type="term" value="C:nucleus"/>
    <property type="evidence" value="ECO:0007669"/>
    <property type="project" value="TreeGrafter"/>
</dbReference>
<evidence type="ECO:0000256" key="3">
    <source>
        <dbReference type="ARBA" id="ARBA00022801"/>
    </source>
</evidence>
<organism evidence="11 12">
    <name type="scientific">Mesorhabditis spiculigera</name>
    <dbReference type="NCBI Taxonomy" id="96644"/>
    <lineage>
        <taxon>Eukaryota</taxon>
        <taxon>Metazoa</taxon>
        <taxon>Ecdysozoa</taxon>
        <taxon>Nematoda</taxon>
        <taxon>Chromadorea</taxon>
        <taxon>Rhabditida</taxon>
        <taxon>Rhabditina</taxon>
        <taxon>Rhabditomorpha</taxon>
        <taxon>Rhabditoidea</taxon>
        <taxon>Rhabditidae</taxon>
        <taxon>Mesorhabditinae</taxon>
        <taxon>Mesorhabditis</taxon>
    </lineage>
</organism>
<comment type="caution">
    <text evidence="11">The sequence shown here is derived from an EMBL/GenBank/DDBJ whole genome shotgun (WGS) entry which is preliminary data.</text>
</comment>
<comment type="cofactor">
    <cofactor evidence="1">
        <name>Mn(2+)</name>
        <dbReference type="ChEBI" id="CHEBI:29035"/>
    </cofactor>
</comment>
<dbReference type="SUPFAM" id="SSF56300">
    <property type="entry name" value="Metallo-dependent phosphatases"/>
    <property type="match status" value="1"/>
</dbReference>
<keyword evidence="5" id="KW-0464">Manganese</keyword>
<keyword evidence="12" id="KW-1185">Reference proteome</keyword>
<evidence type="ECO:0000313" key="11">
    <source>
        <dbReference type="EMBL" id="CAJ0579816.1"/>
    </source>
</evidence>
<dbReference type="Proteomes" id="UP001177023">
    <property type="component" value="Unassembled WGS sequence"/>
</dbReference>
<dbReference type="InterPro" id="IPR050341">
    <property type="entry name" value="PP1_catalytic_subunit"/>
</dbReference>
<evidence type="ECO:0000256" key="2">
    <source>
        <dbReference type="ARBA" id="ARBA00022723"/>
    </source>
</evidence>
<dbReference type="SMART" id="SM00156">
    <property type="entry name" value="PP2Ac"/>
    <property type="match status" value="1"/>
</dbReference>
<dbReference type="PRINTS" id="PR00114">
    <property type="entry name" value="STPHPHTASE"/>
</dbReference>
<feature type="non-terminal residue" evidence="11">
    <location>
        <position position="370"/>
    </location>
</feature>
<evidence type="ECO:0000256" key="7">
    <source>
        <dbReference type="ARBA" id="ARBA00048336"/>
    </source>
</evidence>
<accession>A0AA36D348</accession>
<evidence type="ECO:0000256" key="4">
    <source>
        <dbReference type="ARBA" id="ARBA00022912"/>
    </source>
</evidence>
<dbReference type="InterPro" id="IPR004843">
    <property type="entry name" value="Calcineurin-like_PHP"/>
</dbReference>
<feature type="domain" description="Serine/threonine specific protein phosphatases" evidence="10">
    <location>
        <begin position="119"/>
        <end position="124"/>
    </location>
</feature>
<comment type="catalytic activity">
    <reaction evidence="7 8">
        <text>O-phospho-L-threonyl-[protein] + H2O = L-threonyl-[protein] + phosphate</text>
        <dbReference type="Rhea" id="RHEA:47004"/>
        <dbReference type="Rhea" id="RHEA-COMP:11060"/>
        <dbReference type="Rhea" id="RHEA-COMP:11605"/>
        <dbReference type="ChEBI" id="CHEBI:15377"/>
        <dbReference type="ChEBI" id="CHEBI:30013"/>
        <dbReference type="ChEBI" id="CHEBI:43474"/>
        <dbReference type="ChEBI" id="CHEBI:61977"/>
        <dbReference type="EC" id="3.1.3.16"/>
    </reaction>
</comment>
<evidence type="ECO:0000256" key="8">
    <source>
        <dbReference type="RuleBase" id="RU004273"/>
    </source>
</evidence>
<evidence type="ECO:0000256" key="1">
    <source>
        <dbReference type="ARBA" id="ARBA00001936"/>
    </source>
</evidence>
<comment type="similarity">
    <text evidence="8">Belongs to the PPP phosphatase family.</text>
</comment>
<dbReference type="GO" id="GO:0046872">
    <property type="term" value="F:metal ion binding"/>
    <property type="evidence" value="ECO:0007669"/>
    <property type="project" value="UniProtKB-KW"/>
</dbReference>
<reference evidence="11" key="1">
    <citation type="submission" date="2023-06" db="EMBL/GenBank/DDBJ databases">
        <authorList>
            <person name="Delattre M."/>
        </authorList>
    </citation>
    <scope>NUCLEOTIDE SEQUENCE</scope>
    <source>
        <strain evidence="11">AF72</strain>
    </source>
</reference>
<protein>
    <recommendedName>
        <fullName evidence="8">Serine/threonine-protein phosphatase</fullName>
        <ecNumber evidence="8">3.1.3.16</ecNumber>
    </recommendedName>
</protein>
<keyword evidence="2" id="KW-0479">Metal-binding</keyword>
<dbReference type="InterPro" id="IPR006186">
    <property type="entry name" value="Ser/Thr-sp_prot-phosphatase"/>
</dbReference>
<dbReference type="GO" id="GO:0004722">
    <property type="term" value="F:protein serine/threonine phosphatase activity"/>
    <property type="evidence" value="ECO:0007669"/>
    <property type="project" value="UniProtKB-EC"/>
</dbReference>
<evidence type="ECO:0000256" key="9">
    <source>
        <dbReference type="SAM" id="MobiDB-lite"/>
    </source>
</evidence>
<gene>
    <name evidence="11" type="ORF">MSPICULIGERA_LOCUS18021</name>
</gene>
<evidence type="ECO:0000313" key="12">
    <source>
        <dbReference type="Proteomes" id="UP001177023"/>
    </source>
</evidence>
<proteinExistence type="inferred from homology"/>
<keyword evidence="3 8" id="KW-0378">Hydrolase</keyword>
<dbReference type="AlphaFoldDB" id="A0AA36D348"/>
<sequence>MPSNRDRFVKAFSGFNAVKDPNRMEMPKEFVRELCLRAREQLLREPAMLELQPPVIIVGDLHGVFRDVLMIFDQNGYPHVDGKQYLFLGDYVDRGPYSIATIVYLLTYKLLYPDKIHLLRGNHEARYINVQYGFYAECIQKYGMGDGTAVWELFNTVFNCLPLCARIQKRIFCMHGGISQHQTAWEQFSKIHRPCLIPDFGILCDLLWADPHPGVVGFKHSPRGVSFVFGEHVVTEFCRKFDLDLIVRAHQVVLDGYEFFASRRMVTIFSASNYCGTFDNAGAVLLVSDDLKCSFAVRRPEGHRTYGVETKSTLQEIQSLHAERSKEGKLKLKKFLEKGEERMPPVSASEQPAADKKTPKSQRVTEEKSN</sequence>
<dbReference type="GO" id="GO:0005737">
    <property type="term" value="C:cytoplasm"/>
    <property type="evidence" value="ECO:0007669"/>
    <property type="project" value="TreeGrafter"/>
</dbReference>
<feature type="compositionally biased region" description="Basic and acidic residues" evidence="9">
    <location>
        <begin position="353"/>
        <end position="370"/>
    </location>
</feature>
<dbReference type="PANTHER" id="PTHR11668:SF300">
    <property type="entry name" value="SERINE_THREONINE-PROTEIN PHOSPHATASE"/>
    <property type="match status" value="1"/>
</dbReference>
<dbReference type="EC" id="3.1.3.16" evidence="8"/>
<keyword evidence="4" id="KW-0904">Protein phosphatase</keyword>
<dbReference type="PANTHER" id="PTHR11668">
    <property type="entry name" value="SERINE/THREONINE PROTEIN PHOSPHATASE"/>
    <property type="match status" value="1"/>
</dbReference>
<evidence type="ECO:0000256" key="5">
    <source>
        <dbReference type="ARBA" id="ARBA00023211"/>
    </source>
</evidence>
<dbReference type="Gene3D" id="3.60.21.10">
    <property type="match status" value="1"/>
</dbReference>
<dbReference type="Pfam" id="PF00149">
    <property type="entry name" value="Metallophos"/>
    <property type="match status" value="1"/>
</dbReference>
<evidence type="ECO:0000259" key="10">
    <source>
        <dbReference type="PROSITE" id="PS00125"/>
    </source>
</evidence>
<dbReference type="EMBL" id="CATQJA010002657">
    <property type="protein sequence ID" value="CAJ0579816.1"/>
    <property type="molecule type" value="Genomic_DNA"/>
</dbReference>
<feature type="region of interest" description="Disordered" evidence="9">
    <location>
        <begin position="338"/>
        <end position="370"/>
    </location>
</feature>
<comment type="catalytic activity">
    <reaction evidence="6">
        <text>O-phospho-L-seryl-[protein] + H2O = L-seryl-[protein] + phosphate</text>
        <dbReference type="Rhea" id="RHEA:20629"/>
        <dbReference type="Rhea" id="RHEA-COMP:9863"/>
        <dbReference type="Rhea" id="RHEA-COMP:11604"/>
        <dbReference type="ChEBI" id="CHEBI:15377"/>
        <dbReference type="ChEBI" id="CHEBI:29999"/>
        <dbReference type="ChEBI" id="CHEBI:43474"/>
        <dbReference type="ChEBI" id="CHEBI:83421"/>
        <dbReference type="EC" id="3.1.3.16"/>
    </reaction>
</comment>
<dbReference type="InterPro" id="IPR029052">
    <property type="entry name" value="Metallo-depent_PP-like"/>
</dbReference>
<dbReference type="PROSITE" id="PS00125">
    <property type="entry name" value="SER_THR_PHOSPHATASE"/>
    <property type="match status" value="1"/>
</dbReference>